<feature type="compositionally biased region" description="Polar residues" evidence="1">
    <location>
        <begin position="31"/>
        <end position="43"/>
    </location>
</feature>
<dbReference type="InterPro" id="IPR056463">
    <property type="entry name" value="DUF7373_C"/>
</dbReference>
<evidence type="ECO:0008006" key="7">
    <source>
        <dbReference type="Google" id="ProtNLM"/>
    </source>
</evidence>
<proteinExistence type="predicted"/>
<dbReference type="Pfam" id="PF24088">
    <property type="entry name" value="DUF7373"/>
    <property type="match status" value="1"/>
</dbReference>
<reference evidence="6" key="1">
    <citation type="journal article" date="2019" name="Int. J. Syst. Evol. Microbiol.">
        <title>The Global Catalogue of Microorganisms (GCM) 10K type strain sequencing project: providing services to taxonomists for standard genome sequencing and annotation.</title>
        <authorList>
            <consortium name="The Broad Institute Genomics Platform"/>
            <consortium name="The Broad Institute Genome Sequencing Center for Infectious Disease"/>
            <person name="Wu L."/>
            <person name="Ma J."/>
        </authorList>
    </citation>
    <scope>NUCLEOTIDE SEQUENCE [LARGE SCALE GENOMIC DNA]</scope>
    <source>
        <strain evidence="6">DT72</strain>
    </source>
</reference>
<keyword evidence="2" id="KW-0732">Signal</keyword>
<dbReference type="InterPro" id="IPR055797">
    <property type="entry name" value="DUF7373"/>
</dbReference>
<organism evidence="5 6">
    <name type="scientific">Rhodococcus gannanensis</name>
    <dbReference type="NCBI Taxonomy" id="1960308"/>
    <lineage>
        <taxon>Bacteria</taxon>
        <taxon>Bacillati</taxon>
        <taxon>Actinomycetota</taxon>
        <taxon>Actinomycetes</taxon>
        <taxon>Mycobacteriales</taxon>
        <taxon>Nocardiaceae</taxon>
        <taxon>Rhodococcus</taxon>
    </lineage>
</organism>
<evidence type="ECO:0000313" key="5">
    <source>
        <dbReference type="EMBL" id="MFD1812517.1"/>
    </source>
</evidence>
<name>A0ABW4P462_9NOCA</name>
<dbReference type="Pfam" id="PF24092">
    <property type="entry name" value="DUF7373_C"/>
    <property type="match status" value="1"/>
</dbReference>
<sequence>MRIRTRALAATAAVLAVCTAAGCAADRTPESEAQATSTVSGSDVETVAEVDVTQLDTGDYPTTPAAPFGEAAPEDRAAVDAQRMAQFVVAPFEVDRELNDPTLPTMVLRGYQQLKGTFDESVVNVPANTSSWVYGFVTSATVSAPVERGTTGRALTQLVMRYTDPTAAADAARQMGEASAALDGSTPAIVTAMPDSHAVRGTQPNGSLTMQAFTAHNDYVVYTWASAPVAEADRLEPTLVKALELQAPLIDQFPPTPTKSQAQGRHIPIEVDQNDILIYAVPAGKNDPMGDILSGVYGPRGMSHFYYPPETVYRALTEHGSVHNAINKTTVFRASTDQDARELLDTFTSSSLSGGWAEAATPPGLPSATCLSKASPSGEQYQCSVRVGRYIGDAVGLGDQTEVHQLISAQYLILTQADQNAE</sequence>
<evidence type="ECO:0000256" key="1">
    <source>
        <dbReference type="SAM" id="MobiDB-lite"/>
    </source>
</evidence>
<feature type="signal peptide" evidence="2">
    <location>
        <begin position="1"/>
        <end position="24"/>
    </location>
</feature>
<evidence type="ECO:0000256" key="2">
    <source>
        <dbReference type="SAM" id="SignalP"/>
    </source>
</evidence>
<comment type="caution">
    <text evidence="5">The sequence shown here is derived from an EMBL/GenBank/DDBJ whole genome shotgun (WGS) entry which is preliminary data.</text>
</comment>
<protein>
    <recommendedName>
        <fullName evidence="7">Lipoprotein</fullName>
    </recommendedName>
</protein>
<accession>A0ABW4P462</accession>
<keyword evidence="6" id="KW-1185">Reference proteome</keyword>
<dbReference type="EMBL" id="JBHUFB010000009">
    <property type="protein sequence ID" value="MFD1812517.1"/>
    <property type="molecule type" value="Genomic_DNA"/>
</dbReference>
<evidence type="ECO:0000259" key="4">
    <source>
        <dbReference type="Pfam" id="PF24092"/>
    </source>
</evidence>
<dbReference type="Proteomes" id="UP001597286">
    <property type="component" value="Unassembled WGS sequence"/>
</dbReference>
<evidence type="ECO:0000259" key="3">
    <source>
        <dbReference type="Pfam" id="PF24088"/>
    </source>
</evidence>
<feature type="region of interest" description="Disordered" evidence="1">
    <location>
        <begin position="26"/>
        <end position="46"/>
    </location>
</feature>
<gene>
    <name evidence="5" type="ORF">ACFSJG_09855</name>
</gene>
<feature type="chain" id="PRO_5046008262" description="Lipoprotein" evidence="2">
    <location>
        <begin position="25"/>
        <end position="422"/>
    </location>
</feature>
<dbReference type="RefSeq" id="WP_378485018.1">
    <property type="nucleotide sequence ID" value="NZ_JBHUFB010000009.1"/>
</dbReference>
<dbReference type="PROSITE" id="PS51257">
    <property type="entry name" value="PROKAR_LIPOPROTEIN"/>
    <property type="match status" value="1"/>
</dbReference>
<feature type="domain" description="DUF7373" evidence="3">
    <location>
        <begin position="72"/>
        <end position="262"/>
    </location>
</feature>
<feature type="domain" description="DUF7373" evidence="4">
    <location>
        <begin position="294"/>
        <end position="416"/>
    </location>
</feature>
<evidence type="ECO:0000313" key="6">
    <source>
        <dbReference type="Proteomes" id="UP001597286"/>
    </source>
</evidence>